<protein>
    <recommendedName>
        <fullName evidence="4">Large ribosomal subunit protein uL15m</fullName>
    </recommendedName>
    <alternativeName>
        <fullName evidence="5">39S ribosomal protein L15, mitochondrial</fullName>
    </alternativeName>
</protein>
<dbReference type="GeneID" id="108667767"/>
<evidence type="ECO:0000259" key="7">
    <source>
        <dbReference type="Pfam" id="PF00828"/>
    </source>
</evidence>
<dbReference type="Proteomes" id="UP000694843">
    <property type="component" value="Unplaced"/>
</dbReference>
<comment type="similarity">
    <text evidence="1">Belongs to the universal ribosomal protein uL15 family.</text>
</comment>
<dbReference type="AlphaFoldDB" id="A0A8B7N908"/>
<reference evidence="9" key="1">
    <citation type="submission" date="2025-08" db="UniProtKB">
        <authorList>
            <consortium name="RefSeq"/>
        </authorList>
    </citation>
    <scope>IDENTIFICATION</scope>
    <source>
        <tissue evidence="9">Whole organism</tissue>
    </source>
</reference>
<dbReference type="OrthoDB" id="361383at2759"/>
<dbReference type="InterPro" id="IPR005749">
    <property type="entry name" value="Ribosomal_uL15_bac-type"/>
</dbReference>
<keyword evidence="8" id="KW-1185">Reference proteome</keyword>
<dbReference type="PANTHER" id="PTHR12934">
    <property type="entry name" value="50S RIBOSOMAL PROTEIN L15"/>
    <property type="match status" value="1"/>
</dbReference>
<dbReference type="OMA" id="EPGWLVN"/>
<name>A0A8B7N908_HYAAZ</name>
<keyword evidence="2 9" id="KW-0689">Ribosomal protein</keyword>
<evidence type="ECO:0000256" key="6">
    <source>
        <dbReference type="SAM" id="MobiDB-lite"/>
    </source>
</evidence>
<dbReference type="PANTHER" id="PTHR12934:SF11">
    <property type="entry name" value="LARGE RIBOSOMAL SUBUNIT PROTEIN UL15M"/>
    <property type="match status" value="1"/>
</dbReference>
<dbReference type="InterPro" id="IPR021131">
    <property type="entry name" value="Ribosomal_uL15/eL18"/>
</dbReference>
<evidence type="ECO:0000313" key="8">
    <source>
        <dbReference type="Proteomes" id="UP000694843"/>
    </source>
</evidence>
<feature type="domain" description="Large ribosomal subunit protein uL15/eL18" evidence="7">
    <location>
        <begin position="94"/>
        <end position="173"/>
    </location>
</feature>
<sequence length="294" mass="33443">MSSSHGTVKALQMLRRLPRIKLNNLISIPGSTKKSQRGRGIHGGKDHGWGTKGPKHHNRHVPAGYEGGEMTPYFLRYPVQKWAKERYDISYVPLTLQSLQLMVDTGRLDVSVPIDVTQLYNTGLLRIDSRLEHGGVMLEEKGMDCFCTPMNLEVQYASEAAIAAVEKAGGTITTAYYDPYSLTAALKPVEFFKKGQVIPRRFLPPQRHIEYYSDPRNRGYLADPALIEEQRLLLSQKYGYVLPDLEKSLMKELLFQRKDPRQVFYGLEPGWIVNLADKVILKPTDPQLKEYYSS</sequence>
<dbReference type="SUPFAM" id="SSF52080">
    <property type="entry name" value="Ribosomal proteins L15p and L18e"/>
    <property type="match status" value="1"/>
</dbReference>
<proteinExistence type="inferred from homology"/>
<evidence type="ECO:0000256" key="4">
    <source>
        <dbReference type="ARBA" id="ARBA00035299"/>
    </source>
</evidence>
<feature type="region of interest" description="Disordered" evidence="6">
    <location>
        <begin position="29"/>
        <end position="56"/>
    </location>
</feature>
<keyword evidence="3" id="KW-0687">Ribonucleoprotein</keyword>
<dbReference type="Pfam" id="PF00828">
    <property type="entry name" value="Ribosomal_L27A"/>
    <property type="match status" value="1"/>
</dbReference>
<dbReference type="InterPro" id="IPR036227">
    <property type="entry name" value="Ribosomal_uL15/eL18_sf"/>
</dbReference>
<dbReference type="KEGG" id="hazt:108667767"/>
<dbReference type="GO" id="GO:0006412">
    <property type="term" value="P:translation"/>
    <property type="evidence" value="ECO:0007669"/>
    <property type="project" value="InterPro"/>
</dbReference>
<evidence type="ECO:0000256" key="1">
    <source>
        <dbReference type="ARBA" id="ARBA00007320"/>
    </source>
</evidence>
<dbReference type="RefSeq" id="XP_018010321.1">
    <property type="nucleotide sequence ID" value="XM_018154832.2"/>
</dbReference>
<evidence type="ECO:0000256" key="5">
    <source>
        <dbReference type="ARBA" id="ARBA00035423"/>
    </source>
</evidence>
<dbReference type="CTD" id="29088"/>
<evidence type="ECO:0000313" key="9">
    <source>
        <dbReference type="RefSeq" id="XP_018010321.1"/>
    </source>
</evidence>
<accession>A0A8B7N908</accession>
<gene>
    <name evidence="9" type="primary">LOC108667767</name>
</gene>
<dbReference type="GO" id="GO:0003735">
    <property type="term" value="F:structural constituent of ribosome"/>
    <property type="evidence" value="ECO:0007669"/>
    <property type="project" value="InterPro"/>
</dbReference>
<evidence type="ECO:0000256" key="2">
    <source>
        <dbReference type="ARBA" id="ARBA00022980"/>
    </source>
</evidence>
<dbReference type="GO" id="GO:0005762">
    <property type="term" value="C:mitochondrial large ribosomal subunit"/>
    <property type="evidence" value="ECO:0007669"/>
    <property type="project" value="TreeGrafter"/>
</dbReference>
<evidence type="ECO:0000256" key="3">
    <source>
        <dbReference type="ARBA" id="ARBA00023274"/>
    </source>
</evidence>
<organism evidence="8 9">
    <name type="scientific">Hyalella azteca</name>
    <name type="common">Amphipod</name>
    <dbReference type="NCBI Taxonomy" id="294128"/>
    <lineage>
        <taxon>Eukaryota</taxon>
        <taxon>Metazoa</taxon>
        <taxon>Ecdysozoa</taxon>
        <taxon>Arthropoda</taxon>
        <taxon>Crustacea</taxon>
        <taxon>Multicrustacea</taxon>
        <taxon>Malacostraca</taxon>
        <taxon>Eumalacostraca</taxon>
        <taxon>Peracarida</taxon>
        <taxon>Amphipoda</taxon>
        <taxon>Senticaudata</taxon>
        <taxon>Talitrida</taxon>
        <taxon>Talitroidea</taxon>
        <taxon>Hyalellidae</taxon>
        <taxon>Hyalella</taxon>
    </lineage>
</organism>